<dbReference type="InterPro" id="IPR022761">
    <property type="entry name" value="Fumarate_lyase_N"/>
</dbReference>
<evidence type="ECO:0000256" key="2">
    <source>
        <dbReference type="ARBA" id="ARBA00004941"/>
    </source>
</evidence>
<dbReference type="SUPFAM" id="SSF48557">
    <property type="entry name" value="L-aspartase-like"/>
    <property type="match status" value="1"/>
</dbReference>
<dbReference type="PRINTS" id="PR00145">
    <property type="entry name" value="ARGSUCLYASE"/>
</dbReference>
<sequence>MKLWDKGFSTDKKIDLFTVGNDRELDLVLAKYDVIGSLAHAKMLHEIGLLSKSEMSAVERELGGIQKSIKEGTFLIEDSFEDVHSKVEFLLTEKLGDTGKKIHTARSRNDQVLVDMHLYLKDELDEIKNLVEEFFDLLMKLANDYQSVLLPGYTHFQVAMPSSFGMWFSAYAESLIDDMYMLNAAFKVVNQNPLGSAAGYGSSFPIDRESTTRSLGFGTLKYNSVAAQMSRGKAEKIVSFSLSSLAGTLAKFAYDICLYMSQNFGFVSFPDALTTGSSIMPHKKNPDVFELIRGKCNKIQALPYELTLITNNLPSGYHRDFQLLKEGLMPALQNTKACLEMFIFSLKEIKVKKDVVDAEMYDYLFSVEEVNALVQNGTPFRDAYKIIGQKIENGAFRPNRKIKHTHIGSIGNLALGEIRKKMEETLNR</sequence>
<accession>A0ABW3Y095</accession>
<dbReference type="Pfam" id="PF00206">
    <property type="entry name" value="Lyase_1"/>
    <property type="match status" value="1"/>
</dbReference>
<dbReference type="Gene3D" id="1.20.200.10">
    <property type="entry name" value="Fumarase/aspartase (Central domain)"/>
    <property type="match status" value="1"/>
</dbReference>
<organism evidence="7 8">
    <name type="scientific">Namhaeicola litoreus</name>
    <dbReference type="NCBI Taxonomy" id="1052145"/>
    <lineage>
        <taxon>Bacteria</taxon>
        <taxon>Pseudomonadati</taxon>
        <taxon>Bacteroidota</taxon>
        <taxon>Flavobacteriia</taxon>
        <taxon>Flavobacteriales</taxon>
        <taxon>Flavobacteriaceae</taxon>
        <taxon>Namhaeicola</taxon>
    </lineage>
</organism>
<evidence type="ECO:0000256" key="4">
    <source>
        <dbReference type="ARBA" id="ARBA00022571"/>
    </source>
</evidence>
<dbReference type="InterPro" id="IPR009049">
    <property type="entry name" value="Argininosuccinate_lyase"/>
</dbReference>
<dbReference type="EMBL" id="JBHTMY010000002">
    <property type="protein sequence ID" value="MFD1314576.1"/>
    <property type="molecule type" value="Genomic_DNA"/>
</dbReference>
<dbReference type="PANTHER" id="PTHR43814:SF1">
    <property type="entry name" value="ARGININOSUCCINATE LYASE"/>
    <property type="match status" value="1"/>
</dbReference>
<dbReference type="PROSITE" id="PS00163">
    <property type="entry name" value="FUMARATE_LYASES"/>
    <property type="match status" value="1"/>
</dbReference>
<comment type="subcellular location">
    <subcellularLocation>
        <location evidence="5">Cytoplasm</location>
    </subcellularLocation>
</comment>
<evidence type="ECO:0000256" key="5">
    <source>
        <dbReference type="HAMAP-Rule" id="MF_00006"/>
    </source>
</evidence>
<dbReference type="NCBIfam" id="TIGR00838">
    <property type="entry name" value="argH"/>
    <property type="match status" value="1"/>
</dbReference>
<dbReference type="CDD" id="cd01359">
    <property type="entry name" value="Argininosuccinate_lyase"/>
    <property type="match status" value="1"/>
</dbReference>
<keyword evidence="5" id="KW-0963">Cytoplasm</keyword>
<dbReference type="HAMAP" id="MF_00006">
    <property type="entry name" value="Arg_succ_lyase"/>
    <property type="match status" value="1"/>
</dbReference>
<dbReference type="InterPro" id="IPR020557">
    <property type="entry name" value="Fumarate_lyase_CS"/>
</dbReference>
<dbReference type="Gene3D" id="1.10.275.10">
    <property type="entry name" value="Fumarase/aspartase (N-terminal domain)"/>
    <property type="match status" value="1"/>
</dbReference>
<keyword evidence="8" id="KW-1185">Reference proteome</keyword>
<feature type="domain" description="Fumarate lyase N-terminal" evidence="6">
    <location>
        <begin position="25"/>
        <end position="300"/>
    </location>
</feature>
<dbReference type="InterPro" id="IPR024083">
    <property type="entry name" value="Fumarase/histidase_N"/>
</dbReference>
<name>A0ABW3Y095_9FLAO</name>
<evidence type="ECO:0000256" key="1">
    <source>
        <dbReference type="ARBA" id="ARBA00000985"/>
    </source>
</evidence>
<keyword evidence="5 7" id="KW-0456">Lyase</keyword>
<evidence type="ECO:0000256" key="3">
    <source>
        <dbReference type="ARBA" id="ARBA00012338"/>
    </source>
</evidence>
<dbReference type="Proteomes" id="UP001597201">
    <property type="component" value="Unassembled WGS sequence"/>
</dbReference>
<keyword evidence="4 5" id="KW-0055">Arginine biosynthesis</keyword>
<evidence type="ECO:0000259" key="6">
    <source>
        <dbReference type="Pfam" id="PF00206"/>
    </source>
</evidence>
<dbReference type="InterPro" id="IPR008948">
    <property type="entry name" value="L-Aspartase-like"/>
</dbReference>
<reference evidence="8" key="1">
    <citation type="journal article" date="2019" name="Int. J. Syst. Evol. Microbiol.">
        <title>The Global Catalogue of Microorganisms (GCM) 10K type strain sequencing project: providing services to taxonomists for standard genome sequencing and annotation.</title>
        <authorList>
            <consortium name="The Broad Institute Genomics Platform"/>
            <consortium name="The Broad Institute Genome Sequencing Center for Infectious Disease"/>
            <person name="Wu L."/>
            <person name="Ma J."/>
        </authorList>
    </citation>
    <scope>NUCLEOTIDE SEQUENCE [LARGE SCALE GENOMIC DNA]</scope>
    <source>
        <strain evidence="8">CCUG 61485</strain>
    </source>
</reference>
<evidence type="ECO:0000313" key="8">
    <source>
        <dbReference type="Proteomes" id="UP001597201"/>
    </source>
</evidence>
<protein>
    <recommendedName>
        <fullName evidence="3 5">Argininosuccinate lyase</fullName>
        <shortName evidence="5">ASAL</shortName>
        <ecNumber evidence="3 5">4.3.2.1</ecNumber>
    </recommendedName>
    <alternativeName>
        <fullName evidence="5">Arginosuccinase</fullName>
    </alternativeName>
</protein>
<dbReference type="EC" id="4.3.2.1" evidence="3 5"/>
<dbReference type="RefSeq" id="WP_377176314.1">
    <property type="nucleotide sequence ID" value="NZ_JBHTMY010000002.1"/>
</dbReference>
<dbReference type="PRINTS" id="PR00149">
    <property type="entry name" value="FUMRATELYASE"/>
</dbReference>
<comment type="similarity">
    <text evidence="5">Belongs to the lyase 1 family. Argininosuccinate lyase subfamily.</text>
</comment>
<dbReference type="InterPro" id="IPR000362">
    <property type="entry name" value="Fumarate_lyase_fam"/>
</dbReference>
<comment type="pathway">
    <text evidence="2 5">Amino-acid biosynthesis; L-arginine biosynthesis; L-arginine from L-ornithine and carbamoyl phosphate: step 3/3.</text>
</comment>
<proteinExistence type="inferred from homology"/>
<keyword evidence="5" id="KW-0028">Amino-acid biosynthesis</keyword>
<dbReference type="PANTHER" id="PTHR43814">
    <property type="entry name" value="ARGININOSUCCINATE LYASE"/>
    <property type="match status" value="1"/>
</dbReference>
<comment type="caution">
    <text evidence="7">The sequence shown here is derived from an EMBL/GenBank/DDBJ whole genome shotgun (WGS) entry which is preliminary data.</text>
</comment>
<comment type="catalytic activity">
    <reaction evidence="1 5">
        <text>2-(N(omega)-L-arginino)succinate = fumarate + L-arginine</text>
        <dbReference type="Rhea" id="RHEA:24020"/>
        <dbReference type="ChEBI" id="CHEBI:29806"/>
        <dbReference type="ChEBI" id="CHEBI:32682"/>
        <dbReference type="ChEBI" id="CHEBI:57472"/>
        <dbReference type="EC" id="4.3.2.1"/>
    </reaction>
</comment>
<evidence type="ECO:0000313" key="7">
    <source>
        <dbReference type="EMBL" id="MFD1314576.1"/>
    </source>
</evidence>
<dbReference type="Gene3D" id="1.10.40.30">
    <property type="entry name" value="Fumarase/aspartase (C-terminal domain)"/>
    <property type="match status" value="1"/>
</dbReference>
<gene>
    <name evidence="5 7" type="primary">argH</name>
    <name evidence="7" type="ORF">ACFQ39_03025</name>
</gene>
<dbReference type="GO" id="GO:0004056">
    <property type="term" value="F:argininosuccinate lyase activity"/>
    <property type="evidence" value="ECO:0007669"/>
    <property type="project" value="UniProtKB-EC"/>
</dbReference>